<feature type="region of interest" description="Disordered" evidence="1">
    <location>
        <begin position="157"/>
        <end position="182"/>
    </location>
</feature>
<keyword evidence="3" id="KW-1185">Reference proteome</keyword>
<name>A0A314YFH2_PRUYE</name>
<dbReference type="AlphaFoldDB" id="A0A314YFH2"/>
<accession>A0A314YFH2</accession>
<feature type="region of interest" description="Disordered" evidence="1">
    <location>
        <begin position="94"/>
        <end position="115"/>
    </location>
</feature>
<sequence length="182" mass="20488">MEPSEVLIDASLVHGGMLIEVIENMVPNWDLDCGLEEMQLTALGHCLDTLRFYLLDRKFVARTCVLHSHMYCSAYMTTRHRDFVEQSNKLMIDGAQSDSSTSDPSKSELEGEPWESSAIDSILRNAMFEKRNGNSEAKKEPMEGVEPWVESVVGIIVITSDDEEEPMEEPMEVILVESGDDE</sequence>
<protein>
    <submittedName>
        <fullName evidence="2">Uncharacterized protein</fullName>
    </submittedName>
</protein>
<evidence type="ECO:0000313" key="3">
    <source>
        <dbReference type="Proteomes" id="UP000250321"/>
    </source>
</evidence>
<gene>
    <name evidence="2" type="ORF">Pyn_34444</name>
</gene>
<dbReference type="EMBL" id="PJQY01001379">
    <property type="protein sequence ID" value="PQQ03138.1"/>
    <property type="molecule type" value="Genomic_DNA"/>
</dbReference>
<evidence type="ECO:0000313" key="2">
    <source>
        <dbReference type="EMBL" id="PQQ03138.1"/>
    </source>
</evidence>
<comment type="caution">
    <text evidence="2">The sequence shown here is derived from an EMBL/GenBank/DDBJ whole genome shotgun (WGS) entry which is preliminary data.</text>
</comment>
<evidence type="ECO:0000256" key="1">
    <source>
        <dbReference type="SAM" id="MobiDB-lite"/>
    </source>
</evidence>
<reference evidence="2 3" key="1">
    <citation type="submission" date="2018-02" db="EMBL/GenBank/DDBJ databases">
        <title>Draft genome of wild Prunus yedoensis var. nudiflora.</title>
        <authorList>
            <person name="Baek S."/>
            <person name="Kim J.-H."/>
            <person name="Choi K."/>
            <person name="Kim G.-B."/>
            <person name="Cho A."/>
            <person name="Jang H."/>
            <person name="Shin C.-H."/>
            <person name="Yu H.-J."/>
            <person name="Mun J.-H."/>
        </authorList>
    </citation>
    <scope>NUCLEOTIDE SEQUENCE [LARGE SCALE GENOMIC DNA]</scope>
    <source>
        <strain evidence="3">cv. Jeju island</strain>
        <tissue evidence="2">Leaf</tissue>
    </source>
</reference>
<feature type="compositionally biased region" description="Acidic residues" evidence="1">
    <location>
        <begin position="160"/>
        <end position="171"/>
    </location>
</feature>
<organism evidence="2 3">
    <name type="scientific">Prunus yedoensis var. nudiflora</name>
    <dbReference type="NCBI Taxonomy" id="2094558"/>
    <lineage>
        <taxon>Eukaryota</taxon>
        <taxon>Viridiplantae</taxon>
        <taxon>Streptophyta</taxon>
        <taxon>Embryophyta</taxon>
        <taxon>Tracheophyta</taxon>
        <taxon>Spermatophyta</taxon>
        <taxon>Magnoliopsida</taxon>
        <taxon>eudicotyledons</taxon>
        <taxon>Gunneridae</taxon>
        <taxon>Pentapetalae</taxon>
        <taxon>rosids</taxon>
        <taxon>fabids</taxon>
        <taxon>Rosales</taxon>
        <taxon>Rosaceae</taxon>
        <taxon>Amygdaloideae</taxon>
        <taxon>Amygdaleae</taxon>
        <taxon>Prunus</taxon>
    </lineage>
</organism>
<proteinExistence type="predicted"/>
<dbReference type="Proteomes" id="UP000250321">
    <property type="component" value="Unassembled WGS sequence"/>
</dbReference>
<dbReference type="OrthoDB" id="1939491at2759"/>